<dbReference type="EnsemblPlants" id="AVESA.00010b.r2.1AG0020550.1">
    <property type="protein sequence ID" value="AVESA.00010b.r2.1AG0020550.1.CDS"/>
    <property type="gene ID" value="AVESA.00010b.r2.1AG0020550"/>
</dbReference>
<dbReference type="Proteomes" id="UP001732700">
    <property type="component" value="Chromosome 1A"/>
</dbReference>
<evidence type="ECO:0000313" key="2">
    <source>
        <dbReference type="Proteomes" id="UP001732700"/>
    </source>
</evidence>
<keyword evidence="2" id="KW-1185">Reference proteome</keyword>
<organism evidence="1 2">
    <name type="scientific">Avena sativa</name>
    <name type="common">Oat</name>
    <dbReference type="NCBI Taxonomy" id="4498"/>
    <lineage>
        <taxon>Eukaryota</taxon>
        <taxon>Viridiplantae</taxon>
        <taxon>Streptophyta</taxon>
        <taxon>Embryophyta</taxon>
        <taxon>Tracheophyta</taxon>
        <taxon>Spermatophyta</taxon>
        <taxon>Magnoliopsida</taxon>
        <taxon>Liliopsida</taxon>
        <taxon>Poales</taxon>
        <taxon>Poaceae</taxon>
        <taxon>BOP clade</taxon>
        <taxon>Pooideae</taxon>
        <taxon>Poodae</taxon>
        <taxon>Poeae</taxon>
        <taxon>Poeae Chloroplast Group 1 (Aveneae type)</taxon>
        <taxon>Aveninae</taxon>
        <taxon>Avena</taxon>
    </lineage>
</organism>
<reference evidence="1" key="1">
    <citation type="submission" date="2021-05" db="EMBL/GenBank/DDBJ databases">
        <authorList>
            <person name="Scholz U."/>
            <person name="Mascher M."/>
            <person name="Fiebig A."/>
        </authorList>
    </citation>
    <scope>NUCLEOTIDE SEQUENCE [LARGE SCALE GENOMIC DNA]</scope>
</reference>
<sequence>MSESEGAGMKRRLPGVSPAAPASPLEVDDLLREILVRLPPRPSSLPRASAVCTRWRGLVTDPKFLRLFRVHHRKPPLLAFIERRYQGIEFTPILDPPDRIPPERFDLGPCSRGTHVLDCRHGLVLVIDLAWKEVVVCDPITGEQRHVAIPPRLNQYQLNGVVLCSAGEQGHVHGSCHSSPFKVVLAGMYNANLMACVYSEAGVWGNLITRAAPSEHFAARVPATVVGNALYWLSFSDRIVEFDLDGHNLAVIGGPPVTCDFLDGSSQIIQSEDGVVGLAILSYTGLQMWHRNVNYHGLATWVLRETIERQNILGLPQTEVNGVIMGYSQDTDELFIYVEGNVYMVQLKSMQSKILPGTVKPFCTILSQVSMHQAQPFVDVMKLTCCTIHRMTVYFDGLICCNGSTGEKIICSLLDLGSLIIF</sequence>
<evidence type="ECO:0000313" key="1">
    <source>
        <dbReference type="EnsemblPlants" id="AVESA.00010b.r2.1AG0020550.1.CDS"/>
    </source>
</evidence>
<protein>
    <submittedName>
        <fullName evidence="1">Uncharacterized protein</fullName>
    </submittedName>
</protein>
<reference evidence="1" key="2">
    <citation type="submission" date="2025-09" db="UniProtKB">
        <authorList>
            <consortium name="EnsemblPlants"/>
        </authorList>
    </citation>
    <scope>IDENTIFICATION</scope>
</reference>
<name>A0ACD5TAN1_AVESA</name>
<accession>A0ACD5TAN1</accession>
<proteinExistence type="predicted"/>